<gene>
    <name evidence="3" type="ORF">EHV23_08715</name>
</gene>
<dbReference type="GO" id="GO:0043683">
    <property type="term" value="P:type IV pilus assembly"/>
    <property type="evidence" value="ECO:0007669"/>
    <property type="project" value="TreeGrafter"/>
</dbReference>
<evidence type="ECO:0000256" key="2">
    <source>
        <dbReference type="SAM" id="Phobius"/>
    </source>
</evidence>
<feature type="transmembrane region" description="Helical" evidence="2">
    <location>
        <begin position="21"/>
        <end position="43"/>
    </location>
</feature>
<dbReference type="GO" id="GO:0043107">
    <property type="term" value="P:type IV pilus-dependent motility"/>
    <property type="evidence" value="ECO:0007669"/>
    <property type="project" value="TreeGrafter"/>
</dbReference>
<dbReference type="OrthoDB" id="5296173at2"/>
<organism evidence="3 4">
    <name type="scientific">Lautropia dentalis</name>
    <dbReference type="NCBI Taxonomy" id="2490857"/>
    <lineage>
        <taxon>Bacteria</taxon>
        <taxon>Pseudomonadati</taxon>
        <taxon>Pseudomonadota</taxon>
        <taxon>Betaproteobacteria</taxon>
        <taxon>Burkholderiales</taxon>
        <taxon>Burkholderiaceae</taxon>
        <taxon>Lautropia</taxon>
    </lineage>
</organism>
<proteinExistence type="predicted"/>
<evidence type="ECO:0000313" key="3">
    <source>
        <dbReference type="EMBL" id="RRN43523.1"/>
    </source>
</evidence>
<dbReference type="Proteomes" id="UP000270261">
    <property type="component" value="Unassembled WGS sequence"/>
</dbReference>
<evidence type="ECO:0000313" key="4">
    <source>
        <dbReference type="Proteomes" id="UP000270261"/>
    </source>
</evidence>
<sequence length="211" mass="23890">MIRINLLPHREQKRERRKRDFNGQLVAAALVGGGLVFLGGMFINHQIENQNARNDLIRNENQKLDAQIAEIKDLESAIASLKARQTAVEDLQSDRTIPVHLFDELVKMTPEGVYLDKLEQRDMQVTLTGKAQSNERVAEFLRNLSDGSPWLEKPQLEEIREEELRSRGRNGDVKRAHEFRLNVLVKRQAPAQLNAQPGKVALNTAATQGAK</sequence>
<protein>
    <submittedName>
        <fullName evidence="3">Fimbrial assembly protein</fullName>
    </submittedName>
</protein>
<dbReference type="AlphaFoldDB" id="A0A426FLE2"/>
<keyword evidence="2" id="KW-0812">Transmembrane</keyword>
<keyword evidence="1" id="KW-0175">Coiled coil</keyword>
<feature type="coiled-coil region" evidence="1">
    <location>
        <begin position="47"/>
        <end position="91"/>
    </location>
</feature>
<keyword evidence="4" id="KW-1185">Reference proteome</keyword>
<evidence type="ECO:0000256" key="1">
    <source>
        <dbReference type="SAM" id="Coils"/>
    </source>
</evidence>
<dbReference type="InterPro" id="IPR007813">
    <property type="entry name" value="PilN"/>
</dbReference>
<dbReference type="PANTHER" id="PTHR40278">
    <property type="entry name" value="DNA UTILIZATION PROTEIN HOFN"/>
    <property type="match status" value="1"/>
</dbReference>
<dbReference type="PANTHER" id="PTHR40278:SF2">
    <property type="entry name" value="TYPE IV PILUS INNER MEMBRANE COMPONENT PILN"/>
    <property type="match status" value="1"/>
</dbReference>
<dbReference type="Pfam" id="PF05137">
    <property type="entry name" value="PilN"/>
    <property type="match status" value="1"/>
</dbReference>
<accession>A0A426FLE2</accession>
<comment type="caution">
    <text evidence="3">The sequence shown here is derived from an EMBL/GenBank/DDBJ whole genome shotgun (WGS) entry which is preliminary data.</text>
</comment>
<dbReference type="RefSeq" id="WP_125095734.1">
    <property type="nucleotide sequence ID" value="NZ_RRUE01000002.1"/>
</dbReference>
<keyword evidence="2" id="KW-1133">Transmembrane helix</keyword>
<name>A0A426FLE2_9BURK</name>
<dbReference type="EMBL" id="RRUE01000002">
    <property type="protein sequence ID" value="RRN43523.1"/>
    <property type="molecule type" value="Genomic_DNA"/>
</dbReference>
<keyword evidence="2" id="KW-0472">Membrane</keyword>
<reference evidence="3 4" key="1">
    <citation type="submission" date="2018-11" db="EMBL/GenBank/DDBJ databases">
        <title>Genome sequencing of Lautropia sp. KCOM 2505 (= ChDC F240).</title>
        <authorList>
            <person name="Kook J.-K."/>
            <person name="Park S.-N."/>
            <person name="Lim Y.K."/>
        </authorList>
    </citation>
    <scope>NUCLEOTIDE SEQUENCE [LARGE SCALE GENOMIC DNA]</scope>
    <source>
        <strain evidence="3 4">KCOM 2505</strain>
    </source>
</reference>
<dbReference type="InterPro" id="IPR052534">
    <property type="entry name" value="Extracell_DNA_Util/SecSys_Comp"/>
</dbReference>